<comment type="caution">
    <text evidence="3">The sequence shown here is derived from an EMBL/GenBank/DDBJ whole genome shotgun (WGS) entry which is preliminary data.</text>
</comment>
<dbReference type="InterPro" id="IPR036366">
    <property type="entry name" value="PGBDSf"/>
</dbReference>
<proteinExistence type="predicted"/>
<protein>
    <submittedName>
        <fullName evidence="3">Peptidoglycan-binding protein</fullName>
    </submittedName>
</protein>
<dbReference type="AlphaFoldDB" id="A0A3E0X2X9"/>
<evidence type="ECO:0000313" key="4">
    <source>
        <dbReference type="Proteomes" id="UP000256763"/>
    </source>
</evidence>
<feature type="domain" description="Peptidoglycan binding-like" evidence="1">
    <location>
        <begin position="8"/>
        <end position="63"/>
    </location>
</feature>
<organism evidence="3 4">
    <name type="scientific">Alkalilimnicola ehrlichii</name>
    <dbReference type="NCBI Taxonomy" id="351052"/>
    <lineage>
        <taxon>Bacteria</taxon>
        <taxon>Pseudomonadati</taxon>
        <taxon>Pseudomonadota</taxon>
        <taxon>Gammaproteobacteria</taxon>
        <taxon>Chromatiales</taxon>
        <taxon>Ectothiorhodospiraceae</taxon>
        <taxon>Alkalilimnicola</taxon>
    </lineage>
</organism>
<dbReference type="InterPro" id="IPR023346">
    <property type="entry name" value="Lysozyme-like_dom_sf"/>
</dbReference>
<gene>
    <name evidence="3" type="ORF">CAL65_00870</name>
</gene>
<dbReference type="RefSeq" id="WP_116300655.1">
    <property type="nucleotide sequence ID" value="NZ_NFZV01000001.1"/>
</dbReference>
<evidence type="ECO:0000259" key="2">
    <source>
        <dbReference type="Pfam" id="PF11860"/>
    </source>
</evidence>
<dbReference type="InterPro" id="IPR002477">
    <property type="entry name" value="Peptidoglycan-bd-like"/>
</dbReference>
<name>A0A3E0X2X9_9GAMM</name>
<dbReference type="Pfam" id="PF11860">
    <property type="entry name" value="Muramidase"/>
    <property type="match status" value="1"/>
</dbReference>
<dbReference type="EMBL" id="NFZW01000001">
    <property type="protein sequence ID" value="RFA39388.1"/>
    <property type="molecule type" value="Genomic_DNA"/>
</dbReference>
<evidence type="ECO:0000313" key="3">
    <source>
        <dbReference type="EMBL" id="RFA39388.1"/>
    </source>
</evidence>
<sequence length="265" mass="29544">MMLRRGDSGDAVANLQRQLQSQGFALTVDGRFGPATEATVRAYQQREGLAVDGIAGPQTRAALASADEERTHRQHAIRDAAERLGVDIASIHAVAEVESRGNGFLPDGRPQILFERHIFRRRLLAHGIDPQPHQQQRPDLISPHTGGYRGGAAEYQRLAAAEAIHRQAAIESASWGRFQIMGFHWQRLGYEAAETFRAAMEVDDKAHLDAFIRFIATDNGLQQALRGRDWARFARLYNGPAYAKNQYDLRLQQAWERHSTAGLAS</sequence>
<dbReference type="InterPro" id="IPR036365">
    <property type="entry name" value="PGBD-like_sf"/>
</dbReference>
<dbReference type="SUPFAM" id="SSF47090">
    <property type="entry name" value="PGBD-like"/>
    <property type="match status" value="1"/>
</dbReference>
<dbReference type="OrthoDB" id="9778545at2"/>
<keyword evidence="4" id="KW-1185">Reference proteome</keyword>
<dbReference type="InterPro" id="IPR024408">
    <property type="entry name" value="Muramidase"/>
</dbReference>
<reference evidence="4" key="1">
    <citation type="submission" date="2017-05" db="EMBL/GenBank/DDBJ databases">
        <authorList>
            <person name="Sharma S."/>
            <person name="Sidhu C."/>
            <person name="Pinnaka A.K."/>
        </authorList>
    </citation>
    <scope>NUCLEOTIDE SEQUENCE [LARGE SCALE GENOMIC DNA]</scope>
    <source>
        <strain evidence="4">AK93</strain>
    </source>
</reference>
<feature type="domain" description="N-acetylmuramidase" evidence="2">
    <location>
        <begin position="88"/>
        <end position="258"/>
    </location>
</feature>
<dbReference type="Pfam" id="PF01471">
    <property type="entry name" value="PG_binding_1"/>
    <property type="match status" value="1"/>
</dbReference>
<accession>A0A3E0X2X9</accession>
<dbReference type="Proteomes" id="UP000256763">
    <property type="component" value="Unassembled WGS sequence"/>
</dbReference>
<dbReference type="SUPFAM" id="SSF53955">
    <property type="entry name" value="Lysozyme-like"/>
    <property type="match status" value="1"/>
</dbReference>
<dbReference type="Gene3D" id="1.10.101.10">
    <property type="entry name" value="PGBD-like superfamily/PGBD"/>
    <property type="match status" value="1"/>
</dbReference>
<evidence type="ECO:0000259" key="1">
    <source>
        <dbReference type="Pfam" id="PF01471"/>
    </source>
</evidence>